<dbReference type="KEGG" id="ksn:43591511"/>
<feature type="compositionally biased region" description="Polar residues" evidence="1">
    <location>
        <begin position="1"/>
        <end position="13"/>
    </location>
</feature>
<feature type="compositionally biased region" description="Low complexity" evidence="1">
    <location>
        <begin position="88"/>
        <end position="116"/>
    </location>
</feature>
<evidence type="ECO:0000256" key="1">
    <source>
        <dbReference type="SAM" id="MobiDB-lite"/>
    </source>
</evidence>
<feature type="compositionally biased region" description="Low complexity" evidence="1">
    <location>
        <begin position="14"/>
        <end position="31"/>
    </location>
</feature>
<feature type="compositionally biased region" description="Polar residues" evidence="1">
    <location>
        <begin position="156"/>
        <end position="171"/>
    </location>
</feature>
<protein>
    <submittedName>
        <fullName evidence="2">Uncharacterized protein</fullName>
    </submittedName>
</protein>
<feature type="region of interest" description="Disordered" evidence="1">
    <location>
        <begin position="1"/>
        <end position="42"/>
    </location>
</feature>
<feature type="region of interest" description="Disordered" evidence="1">
    <location>
        <begin position="65"/>
        <end position="172"/>
    </location>
</feature>
<feature type="region of interest" description="Disordered" evidence="1">
    <location>
        <begin position="209"/>
        <end position="249"/>
    </location>
</feature>
<feature type="compositionally biased region" description="Basic and acidic residues" evidence="1">
    <location>
        <begin position="228"/>
        <end position="249"/>
    </location>
</feature>
<dbReference type="RefSeq" id="XP_031858344.1">
    <property type="nucleotide sequence ID" value="XM_032007343.1"/>
</dbReference>
<accession>A0A5M6BR91</accession>
<reference evidence="2" key="1">
    <citation type="submission" date="2017-08" db="EMBL/GenBank/DDBJ databases">
        <authorList>
            <person name="Cuomo C."/>
            <person name="Billmyre B."/>
            <person name="Heitman J."/>
        </authorList>
    </citation>
    <scope>NUCLEOTIDE SEQUENCE</scope>
    <source>
        <strain evidence="2">CBS 12478</strain>
    </source>
</reference>
<dbReference type="GeneID" id="43591511"/>
<keyword evidence="3" id="KW-1185">Reference proteome</keyword>
<gene>
    <name evidence="2" type="ORF">CI109_100244</name>
</gene>
<dbReference type="OrthoDB" id="2574059at2759"/>
<dbReference type="EMBL" id="CP144051">
    <property type="protein sequence ID" value="WWD15820.1"/>
    <property type="molecule type" value="Genomic_DNA"/>
</dbReference>
<dbReference type="Proteomes" id="UP000322225">
    <property type="component" value="Chromosome 1"/>
</dbReference>
<evidence type="ECO:0000313" key="3">
    <source>
        <dbReference type="Proteomes" id="UP000322225"/>
    </source>
</evidence>
<organism evidence="2 3">
    <name type="scientific">Kwoniella shandongensis</name>
    <dbReference type="NCBI Taxonomy" id="1734106"/>
    <lineage>
        <taxon>Eukaryota</taxon>
        <taxon>Fungi</taxon>
        <taxon>Dikarya</taxon>
        <taxon>Basidiomycota</taxon>
        <taxon>Agaricomycotina</taxon>
        <taxon>Tremellomycetes</taxon>
        <taxon>Tremellales</taxon>
        <taxon>Cryptococcaceae</taxon>
        <taxon>Kwoniella</taxon>
    </lineage>
</organism>
<sequence>MSQPIPTQPQGQMKTQRSLSKSSPSPQLLTPAGTPPACDPATESRLHQLLAHFDAGTHQFCREDREGADERRMSLGSGVSDVFPTPPSSRRTSFLSSLSLTRPFSFTPSTPSTPLSASHPKDASVPAPFASGLSMTPADHATQVPRPTTLEGAHAQSKSTPNVLSSSTNKPFQLEKPIATTHVSGMGMGMTRSKTASATTTTAAVKQSGFTLDGFNPRGHGPLGRKSFGQEDGKRHFDPSRDPKLLGLL</sequence>
<reference evidence="2" key="2">
    <citation type="submission" date="2024-01" db="EMBL/GenBank/DDBJ databases">
        <title>Comparative genomics of Cryptococcus and Kwoniella reveals pathogenesis evolution and contrasting modes of karyotype evolution via chromosome fusion or intercentromeric recombination.</title>
        <authorList>
            <person name="Coelho M.A."/>
            <person name="David-Palma M."/>
            <person name="Shea T."/>
            <person name="Bowers K."/>
            <person name="McGinley-Smith S."/>
            <person name="Mohammad A.W."/>
            <person name="Gnirke A."/>
            <person name="Yurkov A.M."/>
            <person name="Nowrousian M."/>
            <person name="Sun S."/>
            <person name="Cuomo C.A."/>
            <person name="Heitman J."/>
        </authorList>
    </citation>
    <scope>NUCLEOTIDE SEQUENCE</scope>
    <source>
        <strain evidence="2">CBS 12478</strain>
    </source>
</reference>
<dbReference type="AlphaFoldDB" id="A0A5M6BR91"/>
<proteinExistence type="predicted"/>
<evidence type="ECO:0000313" key="2">
    <source>
        <dbReference type="EMBL" id="WWD15820.1"/>
    </source>
</evidence>
<name>A0A5M6BR91_9TREE</name>